<protein>
    <submittedName>
        <fullName evidence="2">DH domain-containing protein</fullName>
    </submittedName>
</protein>
<accession>A0A0R3RZQ7</accession>
<reference evidence="2" key="1">
    <citation type="submission" date="2017-02" db="UniProtKB">
        <authorList>
            <consortium name="WormBaseParasite"/>
        </authorList>
    </citation>
    <scope>IDENTIFICATION</scope>
</reference>
<name>A0A0R3RZQ7_9BILA</name>
<dbReference type="WBParaSite" id="EEL_0000782401-mRNA-1">
    <property type="protein sequence ID" value="EEL_0000782401-mRNA-1"/>
    <property type="gene ID" value="EEL_0000782401"/>
</dbReference>
<keyword evidence="1" id="KW-1185">Reference proteome</keyword>
<dbReference type="Proteomes" id="UP000050640">
    <property type="component" value="Unplaced"/>
</dbReference>
<evidence type="ECO:0000313" key="2">
    <source>
        <dbReference type="WBParaSite" id="EEL_0000782401-mRNA-1"/>
    </source>
</evidence>
<sequence>FLQYGHKFQVKQCHQELEKTRKFLRQVEHELVVSQYERQVRHIQAILSKQNSIETFDFASNEINSSIYSSTPIPITRCNGTQILPITSAYSNGASYSHSNDIINNNNNNNSSYGMAPLNYLSNGKDVCEGPEFHNITTVTMPQLGSFFSLIVINHGLPLCSICDRMFAEVERIIFLINSTELTYTEQMLHQFVVAHIPTVKTICSSLIPACYHNYETNGLNL</sequence>
<organism evidence="1 2">
    <name type="scientific">Elaeophora elaphi</name>
    <dbReference type="NCBI Taxonomy" id="1147741"/>
    <lineage>
        <taxon>Eukaryota</taxon>
        <taxon>Metazoa</taxon>
        <taxon>Ecdysozoa</taxon>
        <taxon>Nematoda</taxon>
        <taxon>Chromadorea</taxon>
        <taxon>Rhabditida</taxon>
        <taxon>Spirurina</taxon>
        <taxon>Spiruromorpha</taxon>
        <taxon>Filarioidea</taxon>
        <taxon>Onchocercidae</taxon>
        <taxon>Elaeophora</taxon>
    </lineage>
</organism>
<dbReference type="AlphaFoldDB" id="A0A0R3RZQ7"/>
<proteinExistence type="predicted"/>
<evidence type="ECO:0000313" key="1">
    <source>
        <dbReference type="Proteomes" id="UP000050640"/>
    </source>
</evidence>